<gene>
    <name evidence="2" type="ORF">BVC71_01830</name>
</gene>
<feature type="transmembrane region" description="Helical" evidence="1">
    <location>
        <begin position="96"/>
        <end position="113"/>
    </location>
</feature>
<dbReference type="Pfam" id="PF04304">
    <property type="entry name" value="DUF454"/>
    <property type="match status" value="1"/>
</dbReference>
<keyword evidence="1" id="KW-0812">Transmembrane</keyword>
<reference evidence="2 3" key="1">
    <citation type="submission" date="2016-12" db="EMBL/GenBank/DDBJ databases">
        <title>The draft genome sequence of HSLHS2.</title>
        <authorList>
            <person name="Hu D."/>
            <person name="Wang L."/>
            <person name="Shao Z."/>
        </authorList>
    </citation>
    <scope>NUCLEOTIDE SEQUENCE [LARGE SCALE GENOMIC DNA]</scope>
    <source>
        <strain evidence="2">MCCC 1A06712</strain>
    </source>
</reference>
<dbReference type="PANTHER" id="PTHR35813">
    <property type="entry name" value="INNER MEMBRANE PROTEIN YBAN"/>
    <property type="match status" value="1"/>
</dbReference>
<sequence length="119" mass="12743">MRLIWMALGSLALIAGLIGVVLPIVPTTPFIILAAFLFGKGSRTVELWLINHRTFGPMILDWRKNGAIAPRYKAMGLSMMAAAFGLSLYLRLPATALTAQAVCLIGAATYILTRPNGSA</sequence>
<dbReference type="InterPro" id="IPR007401">
    <property type="entry name" value="DUF454"/>
</dbReference>
<accession>A0A251X344</accession>
<evidence type="ECO:0000256" key="1">
    <source>
        <dbReference type="SAM" id="Phobius"/>
    </source>
</evidence>
<dbReference type="OrthoDB" id="9816293at2"/>
<dbReference type="Proteomes" id="UP000194664">
    <property type="component" value="Unassembled WGS sequence"/>
</dbReference>
<dbReference type="EMBL" id="MSPP01000001">
    <property type="protein sequence ID" value="OUD11001.1"/>
    <property type="molecule type" value="Genomic_DNA"/>
</dbReference>
<dbReference type="GO" id="GO:0005886">
    <property type="term" value="C:plasma membrane"/>
    <property type="evidence" value="ECO:0007669"/>
    <property type="project" value="TreeGrafter"/>
</dbReference>
<name>A0A251X344_9RHOB</name>
<evidence type="ECO:0000313" key="2">
    <source>
        <dbReference type="EMBL" id="OUD11001.1"/>
    </source>
</evidence>
<organism evidence="2 3">
    <name type="scientific">Marivivens niveibacter</name>
    <dbReference type="NCBI Taxonomy" id="1930667"/>
    <lineage>
        <taxon>Bacteria</taxon>
        <taxon>Pseudomonadati</taxon>
        <taxon>Pseudomonadota</taxon>
        <taxon>Alphaproteobacteria</taxon>
        <taxon>Rhodobacterales</taxon>
        <taxon>Paracoccaceae</taxon>
        <taxon>Marivivens group</taxon>
        <taxon>Marivivens</taxon>
    </lineage>
</organism>
<keyword evidence="1" id="KW-0472">Membrane</keyword>
<protein>
    <recommendedName>
        <fullName evidence="4">DUF454 domain-containing protein</fullName>
    </recommendedName>
</protein>
<proteinExistence type="predicted"/>
<comment type="caution">
    <text evidence="2">The sequence shown here is derived from an EMBL/GenBank/DDBJ whole genome shotgun (WGS) entry which is preliminary data.</text>
</comment>
<dbReference type="AlphaFoldDB" id="A0A251X344"/>
<keyword evidence="3" id="KW-1185">Reference proteome</keyword>
<evidence type="ECO:0008006" key="4">
    <source>
        <dbReference type="Google" id="ProtNLM"/>
    </source>
</evidence>
<evidence type="ECO:0000313" key="3">
    <source>
        <dbReference type="Proteomes" id="UP000194664"/>
    </source>
</evidence>
<dbReference type="PANTHER" id="PTHR35813:SF1">
    <property type="entry name" value="INNER MEMBRANE PROTEIN YBAN"/>
    <property type="match status" value="1"/>
</dbReference>
<keyword evidence="1" id="KW-1133">Transmembrane helix</keyword>
<dbReference type="PIRSF" id="PIRSF016789">
    <property type="entry name" value="DUF454"/>
    <property type="match status" value="1"/>
</dbReference>